<dbReference type="OrthoDB" id="6682367at2759"/>
<reference evidence="2" key="1">
    <citation type="submission" date="2022-01" db="EMBL/GenBank/DDBJ databases">
        <authorList>
            <person name="King R."/>
        </authorList>
    </citation>
    <scope>NUCLEOTIDE SEQUENCE</scope>
</reference>
<dbReference type="InterPro" id="IPR036273">
    <property type="entry name" value="CRAL/TRIO_N_dom_sf"/>
</dbReference>
<gene>
    <name evidence="2" type="ORF">CHIRRI_LOCUS6388</name>
</gene>
<dbReference type="SUPFAM" id="SSF46938">
    <property type="entry name" value="CRAL/TRIO N-terminal domain"/>
    <property type="match status" value="1"/>
</dbReference>
<sequence length="297" mass="34054">MDIEKLVAENKEFIREDDSRKAQALEQFREWLSKHPFITNSRTDDAYLVHFLRTKKYSMDDVFKVFENNLLFRTSRPDWFDTSDQYLDTFRDLAKGGAGYMLKKKAADGSSVFVINLERLDIDKYKTKDAFAFVFNSLSAYMENEQNQILGCTFILNYVKCPLKVIGSFSIRDTVGFTESASKCAGRFKKYLIVGLPATANALLNAGKKVMTEKQRSRLFLCNDLEDLAEHVDKSVLTEYLGGTEPEAEVIDEFIKVVETNFDKVKEINKFEVDMEKAAACRNLEESIGSFRTLDID</sequence>
<dbReference type="Pfam" id="PF00650">
    <property type="entry name" value="CRAL_TRIO"/>
    <property type="match status" value="1"/>
</dbReference>
<dbReference type="EMBL" id="OU895878">
    <property type="protein sequence ID" value="CAG9803488.1"/>
    <property type="molecule type" value="Genomic_DNA"/>
</dbReference>
<dbReference type="InterPro" id="IPR001251">
    <property type="entry name" value="CRAL-TRIO_dom"/>
</dbReference>
<dbReference type="CDD" id="cd00170">
    <property type="entry name" value="SEC14"/>
    <property type="match status" value="1"/>
</dbReference>
<dbReference type="SMART" id="SM00516">
    <property type="entry name" value="SEC14"/>
    <property type="match status" value="1"/>
</dbReference>
<dbReference type="Gene3D" id="3.40.525.10">
    <property type="entry name" value="CRAL-TRIO lipid binding domain"/>
    <property type="match status" value="1"/>
</dbReference>
<dbReference type="Gene3D" id="1.10.8.20">
    <property type="entry name" value="N-terminal domain of phosphatidylinositol transfer protein sec14p"/>
    <property type="match status" value="1"/>
</dbReference>
<feature type="domain" description="CRAL-TRIO" evidence="1">
    <location>
        <begin position="86"/>
        <end position="249"/>
    </location>
</feature>
<organism evidence="2 3">
    <name type="scientific">Chironomus riparius</name>
    <dbReference type="NCBI Taxonomy" id="315576"/>
    <lineage>
        <taxon>Eukaryota</taxon>
        <taxon>Metazoa</taxon>
        <taxon>Ecdysozoa</taxon>
        <taxon>Arthropoda</taxon>
        <taxon>Hexapoda</taxon>
        <taxon>Insecta</taxon>
        <taxon>Pterygota</taxon>
        <taxon>Neoptera</taxon>
        <taxon>Endopterygota</taxon>
        <taxon>Diptera</taxon>
        <taxon>Nematocera</taxon>
        <taxon>Chironomoidea</taxon>
        <taxon>Chironomidae</taxon>
        <taxon>Chironominae</taxon>
        <taxon>Chironomus</taxon>
    </lineage>
</organism>
<reference evidence="2" key="2">
    <citation type="submission" date="2022-10" db="EMBL/GenBank/DDBJ databases">
        <authorList>
            <consortium name="ENA_rothamsted_submissions"/>
            <consortium name="culmorum"/>
            <person name="King R."/>
        </authorList>
    </citation>
    <scope>NUCLEOTIDE SEQUENCE</scope>
</reference>
<proteinExistence type="predicted"/>
<dbReference type="InterPro" id="IPR036865">
    <property type="entry name" value="CRAL-TRIO_dom_sf"/>
</dbReference>
<accession>A0A9N9RUH5</accession>
<dbReference type="GO" id="GO:0016020">
    <property type="term" value="C:membrane"/>
    <property type="evidence" value="ECO:0007669"/>
    <property type="project" value="TreeGrafter"/>
</dbReference>
<dbReference type="AlphaFoldDB" id="A0A9N9RUH5"/>
<evidence type="ECO:0000259" key="1">
    <source>
        <dbReference type="PROSITE" id="PS50191"/>
    </source>
</evidence>
<dbReference type="PROSITE" id="PS50191">
    <property type="entry name" value="CRAL_TRIO"/>
    <property type="match status" value="1"/>
</dbReference>
<dbReference type="PANTHER" id="PTHR10174">
    <property type="entry name" value="ALPHA-TOCOPHEROL TRANSFER PROTEIN-RELATED"/>
    <property type="match status" value="1"/>
</dbReference>
<evidence type="ECO:0000313" key="3">
    <source>
        <dbReference type="Proteomes" id="UP001153620"/>
    </source>
</evidence>
<protein>
    <recommendedName>
        <fullName evidence="1">CRAL-TRIO domain-containing protein</fullName>
    </recommendedName>
</protein>
<dbReference type="SUPFAM" id="SSF52087">
    <property type="entry name" value="CRAL/TRIO domain"/>
    <property type="match status" value="1"/>
</dbReference>
<name>A0A9N9RUH5_9DIPT</name>
<keyword evidence="3" id="KW-1185">Reference proteome</keyword>
<evidence type="ECO:0000313" key="2">
    <source>
        <dbReference type="EMBL" id="CAG9803488.1"/>
    </source>
</evidence>
<dbReference type="Proteomes" id="UP001153620">
    <property type="component" value="Chromosome 2"/>
</dbReference>
<dbReference type="GO" id="GO:1902936">
    <property type="term" value="F:phosphatidylinositol bisphosphate binding"/>
    <property type="evidence" value="ECO:0007669"/>
    <property type="project" value="TreeGrafter"/>
</dbReference>
<dbReference type="PANTHER" id="PTHR10174:SF208">
    <property type="entry name" value="CRAL-TRIO DOMAIN-CONTAINING PROTEIN DDB_G0278031"/>
    <property type="match status" value="1"/>
</dbReference>